<evidence type="ECO:0000259" key="7">
    <source>
        <dbReference type="PROSITE" id="PS51795"/>
    </source>
</evidence>
<feature type="region of interest" description="Disordered" evidence="6">
    <location>
        <begin position="127"/>
        <end position="154"/>
    </location>
</feature>
<reference evidence="8 9" key="1">
    <citation type="journal article" date="2020" name="Nat. Food">
        <title>A phased Vanilla planifolia genome enables genetic improvement of flavour and production.</title>
        <authorList>
            <person name="Hasing T."/>
            <person name="Tang H."/>
            <person name="Brym M."/>
            <person name="Khazi F."/>
            <person name="Huang T."/>
            <person name="Chambers A.H."/>
        </authorList>
    </citation>
    <scope>NUCLEOTIDE SEQUENCE [LARGE SCALE GENOMIC DNA]</scope>
    <source>
        <tissue evidence="8">Leaf</tissue>
    </source>
</reference>
<feature type="compositionally biased region" description="Low complexity" evidence="6">
    <location>
        <begin position="131"/>
        <end position="145"/>
    </location>
</feature>
<keyword evidence="4" id="KW-0479">Metal-binding</keyword>
<evidence type="ECO:0000256" key="3">
    <source>
        <dbReference type="ARBA" id="ARBA00022490"/>
    </source>
</evidence>
<evidence type="ECO:0000256" key="4">
    <source>
        <dbReference type="ARBA" id="ARBA00022723"/>
    </source>
</evidence>
<dbReference type="GO" id="GO:0046872">
    <property type="term" value="F:metal ion binding"/>
    <property type="evidence" value="ECO:0007669"/>
    <property type="project" value="UniProtKB-KW"/>
</dbReference>
<organism evidence="8 9">
    <name type="scientific">Vanilla planifolia</name>
    <name type="common">Vanilla</name>
    <dbReference type="NCBI Taxonomy" id="51239"/>
    <lineage>
        <taxon>Eukaryota</taxon>
        <taxon>Viridiplantae</taxon>
        <taxon>Streptophyta</taxon>
        <taxon>Embryophyta</taxon>
        <taxon>Tracheophyta</taxon>
        <taxon>Spermatophyta</taxon>
        <taxon>Magnoliopsida</taxon>
        <taxon>Liliopsida</taxon>
        <taxon>Asparagales</taxon>
        <taxon>Orchidaceae</taxon>
        <taxon>Vanilloideae</taxon>
        <taxon>Vanilleae</taxon>
        <taxon>Vanilla</taxon>
    </lineage>
</organism>
<dbReference type="PANTHER" id="PTHR33059">
    <property type="entry name" value="FCS-LIKE ZINC FINGER 5"/>
    <property type="match status" value="1"/>
</dbReference>
<protein>
    <recommendedName>
        <fullName evidence="7">FLZ-type domain-containing protein</fullName>
    </recommendedName>
</protein>
<evidence type="ECO:0000256" key="5">
    <source>
        <dbReference type="PROSITE-ProRule" id="PRU01131"/>
    </source>
</evidence>
<gene>
    <name evidence="8" type="ORF">HPP92_016477</name>
</gene>
<evidence type="ECO:0000256" key="2">
    <source>
        <dbReference type="ARBA" id="ARBA00009374"/>
    </source>
</evidence>
<accession>A0A835UQ14</accession>
<dbReference type="OrthoDB" id="9974421at2759"/>
<evidence type="ECO:0000313" key="9">
    <source>
        <dbReference type="Proteomes" id="UP000636800"/>
    </source>
</evidence>
<keyword evidence="3" id="KW-0963">Cytoplasm</keyword>
<evidence type="ECO:0000313" key="8">
    <source>
        <dbReference type="EMBL" id="KAG0469777.1"/>
    </source>
</evidence>
<feature type="domain" description="FLZ-type" evidence="7">
    <location>
        <begin position="84"/>
        <end position="128"/>
    </location>
</feature>
<dbReference type="InterPro" id="IPR007650">
    <property type="entry name" value="Zf-FLZ_dom"/>
</dbReference>
<dbReference type="AlphaFoldDB" id="A0A835UQ14"/>
<evidence type="ECO:0000256" key="1">
    <source>
        <dbReference type="ARBA" id="ARBA00004496"/>
    </source>
</evidence>
<dbReference type="Proteomes" id="UP000636800">
    <property type="component" value="Unassembled WGS sequence"/>
</dbReference>
<dbReference type="Pfam" id="PF04570">
    <property type="entry name" value="zf-FLZ"/>
    <property type="match status" value="1"/>
</dbReference>
<comment type="subcellular location">
    <subcellularLocation>
        <location evidence="1">Cytoplasm</location>
    </subcellularLocation>
</comment>
<comment type="caution">
    <text evidence="8">The sequence shown here is derived from an EMBL/GenBank/DDBJ whole genome shotgun (WGS) entry which is preliminary data.</text>
</comment>
<name>A0A835UQ14_VANPL</name>
<proteinExistence type="inferred from homology"/>
<dbReference type="PANTHER" id="PTHR33059:SF4">
    <property type="entry name" value="FCS-LIKE ZINC FINGER 5"/>
    <property type="match status" value="1"/>
</dbReference>
<comment type="similarity">
    <text evidence="2">Belongs to the FLZ family.</text>
</comment>
<sequence>MRRTTSLTEFAADLDLAAPMPNPSDLQIPAARAADKPQHLWGSERLASERGRIGNIPAMAAPSVISRRGTRRSSFDFAAVETAPFLRACGLCKRRLSPVRDIFMYRGEIGFCSLECRQQQMNLDERKEKFSLSSTATATASDPSSGNGETVAAA</sequence>
<feature type="zinc finger region" description="FLZ-type" evidence="5">
    <location>
        <begin position="84"/>
        <end position="128"/>
    </location>
</feature>
<dbReference type="PROSITE" id="PS51795">
    <property type="entry name" value="ZF_FLZ"/>
    <property type="match status" value="1"/>
</dbReference>
<keyword evidence="9" id="KW-1185">Reference proteome</keyword>
<dbReference type="GO" id="GO:0005737">
    <property type="term" value="C:cytoplasm"/>
    <property type="evidence" value="ECO:0007669"/>
    <property type="project" value="UniProtKB-SubCell"/>
</dbReference>
<evidence type="ECO:0000256" key="6">
    <source>
        <dbReference type="SAM" id="MobiDB-lite"/>
    </source>
</evidence>
<dbReference type="EMBL" id="JADCNL010000008">
    <property type="protein sequence ID" value="KAG0469777.1"/>
    <property type="molecule type" value="Genomic_DNA"/>
</dbReference>